<dbReference type="EC" id="7.2.2.8" evidence="3"/>
<feature type="transmembrane region" description="Helical" evidence="16">
    <location>
        <begin position="1195"/>
        <end position="1214"/>
    </location>
</feature>
<keyword evidence="9" id="KW-0067">ATP-binding</keyword>
<evidence type="ECO:0000256" key="16">
    <source>
        <dbReference type="SAM" id="Phobius"/>
    </source>
</evidence>
<evidence type="ECO:0000259" key="17">
    <source>
        <dbReference type="SMART" id="SM00831"/>
    </source>
</evidence>
<feature type="transmembrane region" description="Helical" evidence="16">
    <location>
        <begin position="213"/>
        <end position="235"/>
    </location>
</feature>
<evidence type="ECO:0000256" key="15">
    <source>
        <dbReference type="ARBA" id="ARBA00049289"/>
    </source>
</evidence>
<accession>A0A6N8DQ63</accession>
<dbReference type="NCBIfam" id="TIGR01494">
    <property type="entry name" value="ATPase_P-type"/>
    <property type="match status" value="2"/>
</dbReference>
<feature type="transmembrane region" description="Helical" evidence="16">
    <location>
        <begin position="633"/>
        <end position="657"/>
    </location>
</feature>
<dbReference type="InterPro" id="IPR018303">
    <property type="entry name" value="ATPase_P-typ_P_site"/>
</dbReference>
<evidence type="ECO:0000256" key="8">
    <source>
        <dbReference type="ARBA" id="ARBA00022796"/>
    </source>
</evidence>
<keyword evidence="12" id="KW-0186">Copper</keyword>
<dbReference type="GO" id="GO:0016887">
    <property type="term" value="F:ATP hydrolysis activity"/>
    <property type="evidence" value="ECO:0007669"/>
    <property type="project" value="InterPro"/>
</dbReference>
<dbReference type="InterPro" id="IPR001757">
    <property type="entry name" value="P_typ_ATPase"/>
</dbReference>
<feature type="transmembrane region" description="Helical" evidence="16">
    <location>
        <begin position="316"/>
        <end position="338"/>
    </location>
</feature>
<comment type="similarity">
    <text evidence="2">Belongs to the autoinducer-2 exporter (AI-2E) (TC 2.A.86) family.</text>
</comment>
<evidence type="ECO:0000313" key="19">
    <source>
        <dbReference type="Proteomes" id="UP000439113"/>
    </source>
</evidence>
<evidence type="ECO:0000256" key="3">
    <source>
        <dbReference type="ARBA" id="ARBA00012517"/>
    </source>
</evidence>
<evidence type="ECO:0000256" key="6">
    <source>
        <dbReference type="ARBA" id="ARBA00022723"/>
    </source>
</evidence>
<keyword evidence="8" id="KW-0187">Copper transport</keyword>
<feature type="transmembrane region" description="Helical" evidence="16">
    <location>
        <begin position="162"/>
        <end position="178"/>
    </location>
</feature>
<dbReference type="InterPro" id="IPR036412">
    <property type="entry name" value="HAD-like_sf"/>
</dbReference>
<feature type="transmembrane region" description="Helical" evidence="16">
    <location>
        <begin position="599"/>
        <end position="621"/>
    </location>
</feature>
<dbReference type="GO" id="GO:0016020">
    <property type="term" value="C:membrane"/>
    <property type="evidence" value="ECO:0007669"/>
    <property type="project" value="InterPro"/>
</dbReference>
<dbReference type="SUPFAM" id="SSF81653">
    <property type="entry name" value="Calcium ATPase, transduction domain A"/>
    <property type="match status" value="1"/>
</dbReference>
<dbReference type="Gene3D" id="3.40.50.1000">
    <property type="entry name" value="HAD superfamily/HAD-like"/>
    <property type="match status" value="1"/>
</dbReference>
<dbReference type="EMBL" id="WNKS01000009">
    <property type="protein sequence ID" value="MTV31675.1"/>
    <property type="molecule type" value="Genomic_DNA"/>
</dbReference>
<feature type="transmembrane region" description="Helical" evidence="16">
    <location>
        <begin position="20"/>
        <end position="40"/>
    </location>
</feature>
<organism evidence="18 19">
    <name type="scientific">Rhodoblastus acidophilus</name>
    <name type="common">Rhodopseudomonas acidophila</name>
    <dbReference type="NCBI Taxonomy" id="1074"/>
    <lineage>
        <taxon>Bacteria</taxon>
        <taxon>Pseudomonadati</taxon>
        <taxon>Pseudomonadota</taxon>
        <taxon>Alphaproteobacteria</taxon>
        <taxon>Hyphomicrobiales</taxon>
        <taxon>Rhodoblastaceae</taxon>
        <taxon>Rhodoblastus</taxon>
    </lineage>
</organism>
<dbReference type="PRINTS" id="PR00119">
    <property type="entry name" value="CATATPASE"/>
</dbReference>
<dbReference type="InterPro" id="IPR002549">
    <property type="entry name" value="AI-2E-like"/>
</dbReference>
<proteinExistence type="inferred from homology"/>
<evidence type="ECO:0000313" key="18">
    <source>
        <dbReference type="EMBL" id="MTV31675.1"/>
    </source>
</evidence>
<dbReference type="InterPro" id="IPR023298">
    <property type="entry name" value="ATPase_P-typ_TM_dom_sf"/>
</dbReference>
<evidence type="ECO:0000256" key="9">
    <source>
        <dbReference type="ARBA" id="ARBA00022840"/>
    </source>
</evidence>
<dbReference type="GO" id="GO:0012505">
    <property type="term" value="C:endomembrane system"/>
    <property type="evidence" value="ECO:0007669"/>
    <property type="project" value="UniProtKB-SubCell"/>
</dbReference>
<dbReference type="Pfam" id="PF00122">
    <property type="entry name" value="E1-E2_ATPase"/>
    <property type="match status" value="1"/>
</dbReference>
<dbReference type="SMART" id="SM00831">
    <property type="entry name" value="Cation_ATPase_N"/>
    <property type="match status" value="1"/>
</dbReference>
<dbReference type="PRINTS" id="PR00120">
    <property type="entry name" value="HATPASE"/>
</dbReference>
<evidence type="ECO:0000256" key="1">
    <source>
        <dbReference type="ARBA" id="ARBA00004127"/>
    </source>
</evidence>
<sequence length="1231" mass="129824">MRMSEPRLTPLQPGVATMTLGTFTGRLLVIVVIAALAAAIWQLSDILILLFGAILLSIGLCAAARLIARYAHIPRSIALAVVFILGLSVFVAALWVFGSTIAAQLNDVIKATPAGFKLFMAWIAQFPYAQKLLEQVRGLNVMDATGWATTAVTSVGGLLTRALAYGVVALFVAIYLAAQPERYRHLCLRLTPPEQRPIAENFFDVTGQVLQRWLVGQLVVMATIGVLSGCGLWLLGIEAAFALGLMGGMLSFIPYVGAIMAAVPATLVALTQGPTYAASVVAMYVVVHFVEGNFITPMVQAEATAFPPVLAILSTVAFSVLFGPIGVLLAAPLTLVLLATIEVLYVQQGLGEAPEGEAPPGAAKNRATAARAETAADQGLTAAEAADRLRQDGPNLLPQDHQRGPFRIIVDALREPMLQLLLAAAVIYLFIGDLSGALVLLAFAVLNVVLVVVQESRMENALAALKDLTSPGAFVIRDGQRQRVAGADVVAGDIVVLMEGDRVPADARLLEVAGLEIDESLLTGESVPVRKALGDGETGDARPGGDDSPNVWSGSLIVRGAGVARVFATGARTEIGRIGASLAAVESAPTPLQIQTRKLVTIFAVLGIGSSVALAVAYGLLQGDWIKGVLAGITLAMATLPEEFPLVLTVFMVLGAWRMSQKKVLTRRSAAIEALGAVTVLCTDKTGTLTLNKMTVAALVADGETWAVSSQAGPELPEQFHSLVEFSILASRPDPLDPMERAFSDLGEKFLKQTEHIHADWTLAHGYPLQPALLAMSQVWRTKGGTGFVVAAKGAPEAVADLCHLPPERIEAMRRDLAALAAQGLRVLAVAQATWATDAWPETQHDFDFHMVGLVGLTDPLRPEARAAVEACAGAGIRVVMITGDHPATALAIARQAGIHSDDAVTGAELEGLDEARFDARLAATNVFARIMPEQKLRLVQAFAAAGQIVAMTGDGVNDAPSLKAAHIGVAMGGRGTDVAREAASLVLIDDNFASLVTAVRLGRRIADNLRKAMGYILAVHVPIAGLSLLPVLVGWPMVLGPIHVVFLELVIDPVSSIVFEAEPEEDGLMTRPPRKPDAPLFDAPLLLHGLLQGAVVMVAALGIFQLGLGDAHGEEVARCMAFVTLVIGNLGLVLTNRSLKTSAFRALTRPNRALVFVVITSMVALGLALSAPWLRGLFGFAPLGWPRLAEAVGAALACIVVNDLIGVIWRWLAAKAERAPRLRARPSSSL</sequence>
<reference evidence="18 19" key="1">
    <citation type="submission" date="2019-11" db="EMBL/GenBank/DDBJ databases">
        <title>Whole-genome sequence of a Rhodoblastus acidophilus DSM 142.</title>
        <authorList>
            <person name="Kyndt J.A."/>
            <person name="Meyer T.E."/>
        </authorList>
    </citation>
    <scope>NUCLEOTIDE SEQUENCE [LARGE SCALE GENOMIC DNA]</scope>
    <source>
        <strain evidence="18 19">DSM 142</strain>
    </source>
</reference>
<dbReference type="InterPro" id="IPR023299">
    <property type="entry name" value="ATPase_P-typ_cyto_dom_N"/>
</dbReference>
<feature type="transmembrane region" description="Helical" evidence="16">
    <location>
        <begin position="1039"/>
        <end position="1060"/>
    </location>
</feature>
<dbReference type="PANTHER" id="PTHR42861">
    <property type="entry name" value="CALCIUM-TRANSPORTING ATPASE"/>
    <property type="match status" value="1"/>
</dbReference>
<dbReference type="InterPro" id="IPR023214">
    <property type="entry name" value="HAD_sf"/>
</dbReference>
<keyword evidence="14 16" id="KW-0472">Membrane</keyword>
<evidence type="ECO:0000256" key="4">
    <source>
        <dbReference type="ARBA" id="ARBA00022448"/>
    </source>
</evidence>
<feature type="transmembrane region" description="Helical" evidence="16">
    <location>
        <begin position="1081"/>
        <end position="1105"/>
    </location>
</feature>
<feature type="transmembrane region" description="Helical" evidence="16">
    <location>
        <begin position="46"/>
        <end position="68"/>
    </location>
</feature>
<evidence type="ECO:0000256" key="11">
    <source>
        <dbReference type="ARBA" id="ARBA00022989"/>
    </source>
</evidence>
<dbReference type="Pfam" id="PF00690">
    <property type="entry name" value="Cation_ATPase_N"/>
    <property type="match status" value="1"/>
</dbReference>
<dbReference type="SUPFAM" id="SSF81660">
    <property type="entry name" value="Metal cation-transporting ATPase, ATP-binding domain N"/>
    <property type="match status" value="1"/>
</dbReference>
<feature type="domain" description="Cation-transporting P-type ATPase N-terminal" evidence="17">
    <location>
        <begin position="359"/>
        <end position="433"/>
    </location>
</feature>
<evidence type="ECO:0000256" key="13">
    <source>
        <dbReference type="ARBA" id="ARBA00023065"/>
    </source>
</evidence>
<protein>
    <recommendedName>
        <fullName evidence="3">P-type Cu(+) transporter</fullName>
        <ecNumber evidence="3">7.2.2.8</ecNumber>
    </recommendedName>
</protein>
<dbReference type="GO" id="GO:0046872">
    <property type="term" value="F:metal ion binding"/>
    <property type="evidence" value="ECO:0007669"/>
    <property type="project" value="UniProtKB-KW"/>
</dbReference>
<feature type="transmembrane region" description="Helical" evidence="16">
    <location>
        <begin position="77"/>
        <end position="97"/>
    </location>
</feature>
<keyword evidence="10" id="KW-1278">Translocase</keyword>
<dbReference type="Gene3D" id="1.20.1110.10">
    <property type="entry name" value="Calcium-transporting ATPase, transmembrane domain"/>
    <property type="match status" value="2"/>
</dbReference>
<comment type="catalytic activity">
    <reaction evidence="15">
        <text>Cu(+)(in) + ATP + H2O = Cu(+)(out) + ADP + phosphate + H(+)</text>
        <dbReference type="Rhea" id="RHEA:25792"/>
        <dbReference type="ChEBI" id="CHEBI:15377"/>
        <dbReference type="ChEBI" id="CHEBI:15378"/>
        <dbReference type="ChEBI" id="CHEBI:30616"/>
        <dbReference type="ChEBI" id="CHEBI:43474"/>
        <dbReference type="ChEBI" id="CHEBI:49552"/>
        <dbReference type="ChEBI" id="CHEBI:456216"/>
        <dbReference type="EC" id="7.2.2.8"/>
    </reaction>
</comment>
<dbReference type="InterPro" id="IPR044492">
    <property type="entry name" value="P_typ_ATPase_HD_dom"/>
</dbReference>
<dbReference type="GO" id="GO:0005524">
    <property type="term" value="F:ATP binding"/>
    <property type="evidence" value="ECO:0007669"/>
    <property type="project" value="UniProtKB-KW"/>
</dbReference>
<feature type="transmembrane region" description="Helical" evidence="16">
    <location>
        <begin position="241"/>
        <end position="263"/>
    </location>
</feature>
<gene>
    <name evidence="18" type="ORF">GJ654_11795</name>
</gene>
<evidence type="ECO:0000256" key="10">
    <source>
        <dbReference type="ARBA" id="ARBA00022967"/>
    </source>
</evidence>
<keyword evidence="5 16" id="KW-0812">Transmembrane</keyword>
<dbReference type="Pfam" id="PF00702">
    <property type="entry name" value="Hydrolase"/>
    <property type="match status" value="1"/>
</dbReference>
<dbReference type="AlphaFoldDB" id="A0A6N8DQ63"/>
<dbReference type="SFLD" id="SFLDG00002">
    <property type="entry name" value="C1.7:_P-type_atpase_like"/>
    <property type="match status" value="1"/>
</dbReference>
<feature type="transmembrane region" description="Helical" evidence="16">
    <location>
        <begin position="1155"/>
        <end position="1175"/>
    </location>
</feature>
<dbReference type="InterPro" id="IPR008250">
    <property type="entry name" value="ATPase_P-typ_transduc_dom_A_sf"/>
</dbReference>
<feature type="transmembrane region" description="Helical" evidence="16">
    <location>
        <begin position="1117"/>
        <end position="1135"/>
    </location>
</feature>
<evidence type="ECO:0000256" key="7">
    <source>
        <dbReference type="ARBA" id="ARBA00022741"/>
    </source>
</evidence>
<evidence type="ECO:0000256" key="14">
    <source>
        <dbReference type="ARBA" id="ARBA00023136"/>
    </source>
</evidence>
<dbReference type="InterPro" id="IPR004014">
    <property type="entry name" value="ATPase_P-typ_cation-transptr_N"/>
</dbReference>
<dbReference type="SFLD" id="SFLDF00027">
    <property type="entry name" value="p-type_atpase"/>
    <property type="match status" value="1"/>
</dbReference>
<dbReference type="Gene3D" id="2.70.150.10">
    <property type="entry name" value="Calcium-transporting ATPase, cytoplasmic transduction domain A"/>
    <property type="match status" value="1"/>
</dbReference>
<name>A0A6N8DQ63_RHOAC</name>
<dbReference type="SUPFAM" id="SSF81665">
    <property type="entry name" value="Calcium ATPase, transmembrane domain M"/>
    <property type="match status" value="1"/>
</dbReference>
<feature type="transmembrane region" description="Helical" evidence="16">
    <location>
        <begin position="1013"/>
        <end position="1033"/>
    </location>
</feature>
<dbReference type="Proteomes" id="UP000439113">
    <property type="component" value="Unassembled WGS sequence"/>
</dbReference>
<dbReference type="InterPro" id="IPR059000">
    <property type="entry name" value="ATPase_P-type_domA"/>
</dbReference>
<keyword evidence="4" id="KW-0813">Transport</keyword>
<dbReference type="Pfam" id="PF01594">
    <property type="entry name" value="AI-2E_transport"/>
    <property type="match status" value="1"/>
</dbReference>
<comment type="subcellular location">
    <subcellularLocation>
        <location evidence="1">Endomembrane system</location>
        <topology evidence="1">Multi-pass membrane protein</topology>
    </subcellularLocation>
</comment>
<dbReference type="OrthoDB" id="391538at2"/>
<feature type="transmembrane region" description="Helical" evidence="16">
    <location>
        <begin position="275"/>
        <end position="296"/>
    </location>
</feature>
<feature type="transmembrane region" description="Helical" evidence="16">
    <location>
        <begin position="412"/>
        <end position="431"/>
    </location>
</feature>
<keyword evidence="6" id="KW-0479">Metal-binding</keyword>
<dbReference type="GO" id="GO:0140581">
    <property type="term" value="F:P-type monovalent copper transporter activity"/>
    <property type="evidence" value="ECO:0007669"/>
    <property type="project" value="UniProtKB-EC"/>
</dbReference>
<evidence type="ECO:0000256" key="12">
    <source>
        <dbReference type="ARBA" id="ARBA00023008"/>
    </source>
</evidence>
<dbReference type="FunFam" id="3.40.50.1000:FF:000144">
    <property type="entry name" value="copper-transporting ATPase 1 isoform X2"/>
    <property type="match status" value="1"/>
</dbReference>
<keyword evidence="11 16" id="KW-1133">Transmembrane helix</keyword>
<dbReference type="SFLD" id="SFLDS00003">
    <property type="entry name" value="Haloacid_Dehalogenase"/>
    <property type="match status" value="1"/>
</dbReference>
<dbReference type="Gene3D" id="3.40.1110.10">
    <property type="entry name" value="Calcium-transporting ATPase, cytoplasmic domain N"/>
    <property type="match status" value="1"/>
</dbReference>
<evidence type="ECO:0000256" key="2">
    <source>
        <dbReference type="ARBA" id="ARBA00009773"/>
    </source>
</evidence>
<dbReference type="PROSITE" id="PS00154">
    <property type="entry name" value="ATPASE_E1_E2"/>
    <property type="match status" value="1"/>
</dbReference>
<dbReference type="SUPFAM" id="SSF56784">
    <property type="entry name" value="HAD-like"/>
    <property type="match status" value="1"/>
</dbReference>
<comment type="caution">
    <text evidence="18">The sequence shown here is derived from an EMBL/GenBank/DDBJ whole genome shotgun (WGS) entry which is preliminary data.</text>
</comment>
<dbReference type="Pfam" id="PF00689">
    <property type="entry name" value="Cation_ATPase_C"/>
    <property type="match status" value="1"/>
</dbReference>
<dbReference type="InterPro" id="IPR006068">
    <property type="entry name" value="ATPase_P-typ_cation-transptr_C"/>
</dbReference>
<keyword evidence="13" id="KW-0406">Ion transport</keyword>
<evidence type="ECO:0000256" key="5">
    <source>
        <dbReference type="ARBA" id="ARBA00022692"/>
    </source>
</evidence>
<keyword evidence="7" id="KW-0547">Nucleotide-binding</keyword>